<evidence type="ECO:0000256" key="1">
    <source>
        <dbReference type="ARBA" id="ARBA00038154"/>
    </source>
</evidence>
<accession>A0A2P5I5S0</accession>
<dbReference type="PROSITE" id="PS51180">
    <property type="entry name" value="BRO1"/>
    <property type="match status" value="1"/>
</dbReference>
<dbReference type="Gene3D" id="1.20.140.50">
    <property type="entry name" value="alix/aip1 like domains"/>
    <property type="match status" value="1"/>
</dbReference>
<feature type="domain" description="BRO1" evidence="3">
    <location>
        <begin position="7"/>
        <end position="403"/>
    </location>
</feature>
<feature type="compositionally biased region" description="Gly residues" evidence="2">
    <location>
        <begin position="813"/>
        <end position="828"/>
    </location>
</feature>
<feature type="region of interest" description="Disordered" evidence="2">
    <location>
        <begin position="724"/>
        <end position="797"/>
    </location>
</feature>
<dbReference type="SMART" id="SM01041">
    <property type="entry name" value="BRO1"/>
    <property type="match status" value="1"/>
</dbReference>
<dbReference type="InterPro" id="IPR025304">
    <property type="entry name" value="ALIX_V_dom"/>
</dbReference>
<protein>
    <submittedName>
        <fullName evidence="4">BRO1-like domain-containing protein</fullName>
    </submittedName>
</protein>
<evidence type="ECO:0000313" key="5">
    <source>
        <dbReference type="Proteomes" id="UP000094444"/>
    </source>
</evidence>
<sequence length="894" mass="99737">MANPSANQLSIPFRKSNHLSISAAIRQYISKKYDQHPDMFRHDLEVVDALRRDATNVREAHPSGIKKLQAYAAQLVWISGKFPIDIGADFTWYPALGYNTDRPVVHNNLKFELMSILFNLAVLYSQLALASNRSNTDGLKTAANYFSQAAGVFKHIKDAVLPELRMATPPEDLDDSTLESLIQLQLAQSQECFWQKAVIDGYKDASISKVAARVSDLYNLAGEAAMNSESISSSWIHHVSAKHHHFAAAAQYRAACDCLEKRKYGEEVARLTDAVVCANEGLKEGKGGYLNKAVMDDLNGLKRRVEDDLKRAEKDNDVIYLHHVPAKSELKVLERANMAVARVPPEVANPTEHLGDQTDFGTPLFSKLVPYSVHVAVSIYEERRDRLVNQNIIQDLEALNEKLHEILSSLNLPGSLQALEKPLGLPGTLVQHAEEIRQADALSRVQQSFTDIDKLRSSDRAIFDEGRSLLATEEDEDQRLRMKYGTQRWMRPSSKEDPKGAKLWEQVASIEGYFSSSTSIDAVVREKWLGVESTLSILAGSDRALMDAIPQSRKPEIHENVKIALGRLRGAYNDIQRLESRRRRRAEALREKAKADDIKPDIMKEAARLERTYPNTQIVPAHFEDFFEKRLDSMYEADLAQIEKEASEQEKFLAEVTRANREFEAQKKSAGDRGSKEREAALQALDNAYYKYKEIVGNVETGRKFYNDLSKIAGTFRDRDIGMPPLSSLSLGSHQRAPQPSYQATQSPPQQYYQNAPAPMAPISPPPEPHVQSWARDDNAQPPEQPQPRQSMQPLQGMWNPEMGIKFAQSQGAGAGGQGGQAGSGNGPSDGTPDDIFALLAVEKSRGLRGESSRQWWTTEADLVADHRIDAHRPAGQNQGADKRGPPGHIIIIC</sequence>
<dbReference type="Gene3D" id="1.25.40.280">
    <property type="entry name" value="alix/aip1 like domains"/>
    <property type="match status" value="1"/>
</dbReference>
<gene>
    <name evidence="4" type="ORF">DHEL01_v203765</name>
</gene>
<dbReference type="AlphaFoldDB" id="A0A2P5I5S0"/>
<dbReference type="EMBL" id="MAVT02000236">
    <property type="protein sequence ID" value="POS77846.1"/>
    <property type="molecule type" value="Genomic_DNA"/>
</dbReference>
<evidence type="ECO:0000313" key="4">
    <source>
        <dbReference type="EMBL" id="POS77846.1"/>
    </source>
</evidence>
<reference evidence="4" key="1">
    <citation type="submission" date="2017-09" db="EMBL/GenBank/DDBJ databases">
        <title>Polyketide synthases of a Diaporthe helianthi virulent isolate.</title>
        <authorList>
            <person name="Baroncelli R."/>
        </authorList>
    </citation>
    <scope>NUCLEOTIDE SEQUENCE [LARGE SCALE GENOMIC DNA]</scope>
    <source>
        <strain evidence="4">7/96</strain>
    </source>
</reference>
<dbReference type="PANTHER" id="PTHR23030:SF39">
    <property type="entry name" value="PROGRAMMED CELL DEATH 6-INTERACTING PROTEIN"/>
    <property type="match status" value="1"/>
</dbReference>
<organism evidence="4 5">
    <name type="scientific">Diaporthe helianthi</name>
    <dbReference type="NCBI Taxonomy" id="158607"/>
    <lineage>
        <taxon>Eukaryota</taxon>
        <taxon>Fungi</taxon>
        <taxon>Dikarya</taxon>
        <taxon>Ascomycota</taxon>
        <taxon>Pezizomycotina</taxon>
        <taxon>Sordariomycetes</taxon>
        <taxon>Sordariomycetidae</taxon>
        <taxon>Diaporthales</taxon>
        <taxon>Diaporthaceae</taxon>
        <taxon>Diaporthe</taxon>
    </lineage>
</organism>
<dbReference type="OrthoDB" id="64867at2759"/>
<comment type="similarity">
    <text evidence="1">Belongs to the palA/RIM20 family.</text>
</comment>
<dbReference type="Proteomes" id="UP000094444">
    <property type="component" value="Unassembled WGS sequence"/>
</dbReference>
<dbReference type="InterPro" id="IPR004328">
    <property type="entry name" value="BRO1_dom"/>
</dbReference>
<dbReference type="Pfam" id="PF03097">
    <property type="entry name" value="BRO1"/>
    <property type="match status" value="1"/>
</dbReference>
<dbReference type="GO" id="GO:0005768">
    <property type="term" value="C:endosome"/>
    <property type="evidence" value="ECO:0007669"/>
    <property type="project" value="TreeGrafter"/>
</dbReference>
<comment type="caution">
    <text evidence="4">The sequence shown here is derived from an EMBL/GenBank/DDBJ whole genome shotgun (WGS) entry which is preliminary data.</text>
</comment>
<dbReference type="PANTHER" id="PTHR23030">
    <property type="entry name" value="PCD6 INTERACTING PROTEIN-RELATED"/>
    <property type="match status" value="1"/>
</dbReference>
<dbReference type="STRING" id="158607.A0A2P5I5S0"/>
<dbReference type="FunCoup" id="A0A2P5I5S0">
    <property type="interactions" value="1224"/>
</dbReference>
<name>A0A2P5I5S0_DIAHE</name>
<dbReference type="InterPro" id="IPR038499">
    <property type="entry name" value="BRO1_sf"/>
</dbReference>
<dbReference type="Gene3D" id="1.20.120.560">
    <property type="entry name" value="alix/aip1 in complex with the ypdl late domain"/>
    <property type="match status" value="1"/>
</dbReference>
<evidence type="ECO:0000259" key="3">
    <source>
        <dbReference type="PROSITE" id="PS51180"/>
    </source>
</evidence>
<dbReference type="CDD" id="cd09241">
    <property type="entry name" value="BRO1_ScRim20-like"/>
    <property type="match status" value="1"/>
</dbReference>
<keyword evidence="5" id="KW-1185">Reference proteome</keyword>
<dbReference type="Pfam" id="PF13949">
    <property type="entry name" value="ALIX_LYPXL_bnd"/>
    <property type="match status" value="1"/>
</dbReference>
<dbReference type="InParanoid" id="A0A2P5I5S0"/>
<proteinExistence type="inferred from homology"/>
<feature type="compositionally biased region" description="Pro residues" evidence="2">
    <location>
        <begin position="759"/>
        <end position="769"/>
    </location>
</feature>
<feature type="compositionally biased region" description="Low complexity" evidence="2">
    <location>
        <begin position="748"/>
        <end position="758"/>
    </location>
</feature>
<feature type="compositionally biased region" description="Polar residues" evidence="2">
    <location>
        <begin position="732"/>
        <end position="747"/>
    </location>
</feature>
<evidence type="ECO:0000256" key="2">
    <source>
        <dbReference type="SAM" id="MobiDB-lite"/>
    </source>
</evidence>
<feature type="region of interest" description="Disordered" evidence="2">
    <location>
        <begin position="809"/>
        <end position="833"/>
    </location>
</feature>